<keyword evidence="4" id="KW-1185">Reference proteome</keyword>
<protein>
    <submittedName>
        <fullName evidence="3">Uncharacterized protein</fullName>
    </submittedName>
</protein>
<feature type="chain" id="PRO_5046017542" evidence="2">
    <location>
        <begin position="21"/>
        <end position="328"/>
    </location>
</feature>
<dbReference type="Proteomes" id="UP001449657">
    <property type="component" value="Chromosome"/>
</dbReference>
<reference evidence="3 4" key="1">
    <citation type="submission" date="2024-03" db="EMBL/GenBank/DDBJ databases">
        <title>Chitinophaga caseinilytica sp. nov., a casein hydrolysing bacterium isolated from forest soil.</title>
        <authorList>
            <person name="Lee D.S."/>
            <person name="Han D.M."/>
            <person name="Baek J.H."/>
            <person name="Choi D.G."/>
            <person name="Jeon J.H."/>
            <person name="Jeon C.O."/>
        </authorList>
    </citation>
    <scope>NUCLEOTIDE SEQUENCE [LARGE SCALE GENOMIC DNA]</scope>
    <source>
        <strain evidence="3 4">KACC 19118</strain>
    </source>
</reference>
<evidence type="ECO:0000313" key="4">
    <source>
        <dbReference type="Proteomes" id="UP001449657"/>
    </source>
</evidence>
<dbReference type="RefSeq" id="WP_341843412.1">
    <property type="nucleotide sequence ID" value="NZ_CP149792.1"/>
</dbReference>
<evidence type="ECO:0000256" key="2">
    <source>
        <dbReference type="SAM" id="SignalP"/>
    </source>
</evidence>
<gene>
    <name evidence="3" type="ORF">WJU22_11670</name>
</gene>
<feature type="compositionally biased region" description="Gly residues" evidence="1">
    <location>
        <begin position="247"/>
        <end position="262"/>
    </location>
</feature>
<feature type="region of interest" description="Disordered" evidence="1">
    <location>
        <begin position="240"/>
        <end position="264"/>
    </location>
</feature>
<evidence type="ECO:0000313" key="3">
    <source>
        <dbReference type="EMBL" id="WZN48831.1"/>
    </source>
</evidence>
<accession>A0ABZ2Z9C3</accession>
<proteinExistence type="predicted"/>
<evidence type="ECO:0000256" key="1">
    <source>
        <dbReference type="SAM" id="MobiDB-lite"/>
    </source>
</evidence>
<name>A0ABZ2Z9C3_9BACT</name>
<sequence>MKNLVALILIFTLPVSFARAQSLAELERQLDSLLDSRYKSEVTLAVGFGNNPAYGGKAADAFRPIDMKPFLSPSVTYTHKSGLFANAAAYYLLSGGNKPWFEFDLGGGYDYTRNRDLMTGISYTRYMYADSSDVPQTPIKNELYAYFIYRKWWLQPGLSLDFGWGSLKREEASVTTREHGNDFNVIVDVRHPFLYMDVLTADDGLLIMPIAGLTTGTAKYFSSMRSFRYATRGNAIKKFSEKKNNGRGNGNGNGNGNGGGQGAPVAEATETILSDGSAFKPRAVDLGLRVSYIIGKFAISPSFTLFKMLQGPDTSVSGYFTANVSVTF</sequence>
<keyword evidence="2" id="KW-0732">Signal</keyword>
<organism evidence="3 4">
    <name type="scientific">Chitinophaga caseinilytica</name>
    <dbReference type="NCBI Taxonomy" id="2267521"/>
    <lineage>
        <taxon>Bacteria</taxon>
        <taxon>Pseudomonadati</taxon>
        <taxon>Bacteroidota</taxon>
        <taxon>Chitinophagia</taxon>
        <taxon>Chitinophagales</taxon>
        <taxon>Chitinophagaceae</taxon>
        <taxon>Chitinophaga</taxon>
    </lineage>
</organism>
<feature type="signal peptide" evidence="2">
    <location>
        <begin position="1"/>
        <end position="20"/>
    </location>
</feature>
<dbReference type="EMBL" id="CP150096">
    <property type="protein sequence ID" value="WZN48831.1"/>
    <property type="molecule type" value="Genomic_DNA"/>
</dbReference>